<feature type="compositionally biased region" description="Basic and acidic residues" evidence="1">
    <location>
        <begin position="88"/>
        <end position="112"/>
    </location>
</feature>
<gene>
    <name evidence="2" type="ORF">PROFUN_04080</name>
</gene>
<accession>A0A2P6NJI9</accession>
<evidence type="ECO:0000313" key="3">
    <source>
        <dbReference type="Proteomes" id="UP000241769"/>
    </source>
</evidence>
<comment type="caution">
    <text evidence="2">The sequence shown here is derived from an EMBL/GenBank/DDBJ whole genome shotgun (WGS) entry which is preliminary data.</text>
</comment>
<dbReference type="Proteomes" id="UP000241769">
    <property type="component" value="Unassembled WGS sequence"/>
</dbReference>
<dbReference type="AlphaFoldDB" id="A0A2P6NJI9"/>
<name>A0A2P6NJI9_9EUKA</name>
<organism evidence="2 3">
    <name type="scientific">Planoprotostelium fungivorum</name>
    <dbReference type="NCBI Taxonomy" id="1890364"/>
    <lineage>
        <taxon>Eukaryota</taxon>
        <taxon>Amoebozoa</taxon>
        <taxon>Evosea</taxon>
        <taxon>Variosea</taxon>
        <taxon>Cavosteliida</taxon>
        <taxon>Cavosteliaceae</taxon>
        <taxon>Planoprotostelium</taxon>
    </lineage>
</organism>
<evidence type="ECO:0000256" key="1">
    <source>
        <dbReference type="SAM" id="MobiDB-lite"/>
    </source>
</evidence>
<feature type="region of interest" description="Disordered" evidence="1">
    <location>
        <begin position="86"/>
        <end position="112"/>
    </location>
</feature>
<protein>
    <submittedName>
        <fullName evidence="2">Uncharacterized protein</fullName>
    </submittedName>
</protein>
<dbReference type="EMBL" id="MDYQ01000069">
    <property type="protein sequence ID" value="PRP84089.1"/>
    <property type="molecule type" value="Genomic_DNA"/>
</dbReference>
<keyword evidence="3" id="KW-1185">Reference proteome</keyword>
<evidence type="ECO:0000313" key="2">
    <source>
        <dbReference type="EMBL" id="PRP84089.1"/>
    </source>
</evidence>
<reference evidence="2 3" key="1">
    <citation type="journal article" date="2018" name="Genome Biol. Evol.">
        <title>Multiple Roots of Fruiting Body Formation in Amoebozoa.</title>
        <authorList>
            <person name="Hillmann F."/>
            <person name="Forbes G."/>
            <person name="Novohradska S."/>
            <person name="Ferling I."/>
            <person name="Riege K."/>
            <person name="Groth M."/>
            <person name="Westermann M."/>
            <person name="Marz M."/>
            <person name="Spaller T."/>
            <person name="Winckler T."/>
            <person name="Schaap P."/>
            <person name="Glockner G."/>
        </authorList>
    </citation>
    <scope>NUCLEOTIDE SEQUENCE [LARGE SCALE GENOMIC DNA]</scope>
    <source>
        <strain evidence="2 3">Jena</strain>
    </source>
</reference>
<proteinExistence type="predicted"/>
<dbReference type="InParanoid" id="A0A2P6NJI9"/>
<sequence length="137" mass="16270">MPRVDLRFNWKFHYRFIDSPIKHKTVLCHDSDTGSSSRLEEEKSKLFIEGAHIAEAVDRPQDSRLEDDMPKGLQSIKEVLNHTRYHRKMEEHHEKQKQLHESGGESKYMERHNEARLLSGNQQDYYAQTQTHNDLQN</sequence>